<reference evidence="3" key="1">
    <citation type="journal article" date="2020" name="J. Eukaryot. Microbiol.">
        <title>De novo Sequencing, Assembly and Annotation of the Transcriptome for the Free-Living Testate Amoeba Arcella intermedia.</title>
        <authorList>
            <person name="Ribeiro G.M."/>
            <person name="Porfirio-Sousa A.L."/>
            <person name="Maurer-Alcala X.X."/>
            <person name="Katz L.A."/>
            <person name="Lahr D.J.G."/>
        </authorList>
    </citation>
    <scope>NUCLEOTIDE SEQUENCE</scope>
</reference>
<dbReference type="InterPro" id="IPR001357">
    <property type="entry name" value="BRCT_dom"/>
</dbReference>
<dbReference type="InterPro" id="IPR036420">
    <property type="entry name" value="BRCT_dom_sf"/>
</dbReference>
<sequence>MGGKVSKLLDDTVTHVLFLGGSMEDLKKATEKRVHLITTEWLENCKKKMTRIPESSVVDEESSDEEKKQRRKKRIHKSCSDDRLVQSDKKNKKKTIDYQARTTRTEKKTEKRKERDYEPNFLEVSKSIDFDKHYIEKEKEELVVEEVRSPFIEKNPNSNEITNNELVNVSLEKEQKINIHKRKREVDTSVEKENKKAKLPENKKKVICVSCCTDDVLSRLGTLAAKCGDKTTDKVTPETTHLVLGGNSRTLKVIVAISLGIHILHSSWVLDSAKEGHWLLEKKYCVDDWFPGARLSQIAHKGSNGKLIFTDVSFFVEDTSFPKKEMCLVIERLGGKHVDAEEAQYCITSNPIYGNRGVSEKWIFDCLSNWRITEINL</sequence>
<proteinExistence type="predicted"/>
<feature type="compositionally biased region" description="Basic and acidic residues" evidence="1">
    <location>
        <begin position="78"/>
        <end position="89"/>
    </location>
</feature>
<feature type="domain" description="BRCT" evidence="2">
    <location>
        <begin position="1"/>
        <end position="59"/>
    </location>
</feature>
<evidence type="ECO:0000313" key="3">
    <source>
        <dbReference type="EMBL" id="NDV32678.1"/>
    </source>
</evidence>
<organism evidence="3">
    <name type="scientific">Arcella intermedia</name>
    <dbReference type="NCBI Taxonomy" id="1963864"/>
    <lineage>
        <taxon>Eukaryota</taxon>
        <taxon>Amoebozoa</taxon>
        <taxon>Tubulinea</taxon>
        <taxon>Elardia</taxon>
        <taxon>Arcellinida</taxon>
        <taxon>Sphaerothecina</taxon>
        <taxon>Arcellidae</taxon>
        <taxon>Arcella</taxon>
    </lineage>
</organism>
<feature type="region of interest" description="Disordered" evidence="1">
    <location>
        <begin position="53"/>
        <end position="116"/>
    </location>
</feature>
<name>A0A6B2L770_9EUKA</name>
<feature type="compositionally biased region" description="Basic and acidic residues" evidence="1">
    <location>
        <begin position="103"/>
        <end position="116"/>
    </location>
</feature>
<dbReference type="PANTHER" id="PTHR14625">
    <property type="entry name" value="MICROCEPHALIN"/>
    <property type="match status" value="1"/>
</dbReference>
<dbReference type="PROSITE" id="PS50172">
    <property type="entry name" value="BRCT"/>
    <property type="match status" value="3"/>
</dbReference>
<dbReference type="PANTHER" id="PTHR14625:SF3">
    <property type="entry name" value="MICROCEPHALIN"/>
    <property type="match status" value="1"/>
</dbReference>
<evidence type="ECO:0000259" key="2">
    <source>
        <dbReference type="PROSITE" id="PS50172"/>
    </source>
</evidence>
<feature type="domain" description="BRCT" evidence="2">
    <location>
        <begin position="304"/>
        <end position="377"/>
    </location>
</feature>
<dbReference type="SUPFAM" id="SSF52113">
    <property type="entry name" value="BRCT domain"/>
    <property type="match status" value="3"/>
</dbReference>
<protein>
    <recommendedName>
        <fullName evidence="2">BRCT domain-containing protein</fullName>
    </recommendedName>
</protein>
<dbReference type="EMBL" id="GIBP01003709">
    <property type="protein sequence ID" value="NDV32678.1"/>
    <property type="molecule type" value="Transcribed_RNA"/>
</dbReference>
<dbReference type="GO" id="GO:0000278">
    <property type="term" value="P:mitotic cell cycle"/>
    <property type="evidence" value="ECO:0007669"/>
    <property type="project" value="TreeGrafter"/>
</dbReference>
<dbReference type="InterPro" id="IPR022047">
    <property type="entry name" value="Microcephalin-like"/>
</dbReference>
<feature type="domain" description="BRCT" evidence="2">
    <location>
        <begin position="218"/>
        <end position="286"/>
    </location>
</feature>
<dbReference type="Pfam" id="PF00533">
    <property type="entry name" value="BRCT"/>
    <property type="match status" value="1"/>
</dbReference>
<dbReference type="AlphaFoldDB" id="A0A6B2L770"/>
<accession>A0A6B2L770</accession>
<evidence type="ECO:0000256" key="1">
    <source>
        <dbReference type="SAM" id="MobiDB-lite"/>
    </source>
</evidence>
<dbReference type="Gene3D" id="3.40.50.10190">
    <property type="entry name" value="BRCT domain"/>
    <property type="match status" value="3"/>
</dbReference>
<dbReference type="SMART" id="SM00292">
    <property type="entry name" value="BRCT"/>
    <property type="match status" value="2"/>
</dbReference>